<keyword evidence="1" id="KW-1133">Transmembrane helix</keyword>
<dbReference type="InParanoid" id="A0A0H2R189"/>
<proteinExistence type="predicted"/>
<dbReference type="Proteomes" id="UP000053477">
    <property type="component" value="Unassembled WGS sequence"/>
</dbReference>
<feature type="transmembrane region" description="Helical" evidence="1">
    <location>
        <begin position="193"/>
        <end position="217"/>
    </location>
</feature>
<feature type="domain" description="Transmembrane protein 135 N-terminal" evidence="2">
    <location>
        <begin position="133"/>
        <end position="266"/>
    </location>
</feature>
<dbReference type="AlphaFoldDB" id="A0A0H2R189"/>
<dbReference type="EMBL" id="KQ086369">
    <property type="protein sequence ID" value="KLO05067.1"/>
    <property type="molecule type" value="Genomic_DNA"/>
</dbReference>
<feature type="non-terminal residue" evidence="3">
    <location>
        <position position="1"/>
    </location>
</feature>
<dbReference type="InterPro" id="IPR026749">
    <property type="entry name" value="Tmem135"/>
</dbReference>
<gene>
    <name evidence="3" type="ORF">SCHPADRAFT_839794</name>
</gene>
<dbReference type="PANTHER" id="PTHR12459">
    <property type="entry name" value="TRANSMEMBRANE PROTEIN 135-RELATED"/>
    <property type="match status" value="1"/>
</dbReference>
<dbReference type="STRING" id="27342.A0A0H2R189"/>
<name>A0A0H2R189_9AGAM</name>
<evidence type="ECO:0000313" key="4">
    <source>
        <dbReference type="Proteomes" id="UP000053477"/>
    </source>
</evidence>
<dbReference type="OrthoDB" id="291792at2759"/>
<dbReference type="InterPro" id="IPR031926">
    <property type="entry name" value="TMEM135_N"/>
</dbReference>
<evidence type="ECO:0000256" key="1">
    <source>
        <dbReference type="SAM" id="Phobius"/>
    </source>
</evidence>
<organism evidence="3 4">
    <name type="scientific">Schizopora paradoxa</name>
    <dbReference type="NCBI Taxonomy" id="27342"/>
    <lineage>
        <taxon>Eukaryota</taxon>
        <taxon>Fungi</taxon>
        <taxon>Dikarya</taxon>
        <taxon>Basidiomycota</taxon>
        <taxon>Agaricomycotina</taxon>
        <taxon>Agaricomycetes</taxon>
        <taxon>Hymenochaetales</taxon>
        <taxon>Schizoporaceae</taxon>
        <taxon>Schizopora</taxon>
    </lineage>
</organism>
<dbReference type="Pfam" id="PF15982">
    <property type="entry name" value="TMEM135_C_rich"/>
    <property type="match status" value="1"/>
</dbReference>
<keyword evidence="1" id="KW-0472">Membrane</keyword>
<feature type="transmembrane region" description="Helical" evidence="1">
    <location>
        <begin position="237"/>
        <end position="254"/>
    </location>
</feature>
<protein>
    <recommendedName>
        <fullName evidence="2">Transmembrane protein 135 N-terminal domain-containing protein</fullName>
    </recommendedName>
</protein>
<evidence type="ECO:0000259" key="2">
    <source>
        <dbReference type="Pfam" id="PF15982"/>
    </source>
</evidence>
<accession>A0A0H2R189</accession>
<evidence type="ECO:0000313" key="3">
    <source>
        <dbReference type="EMBL" id="KLO05067.1"/>
    </source>
</evidence>
<dbReference type="PANTHER" id="PTHR12459:SF6">
    <property type="entry name" value="GB|AAD46013.1"/>
    <property type="match status" value="1"/>
</dbReference>
<sequence length="327" mass="36630">EKRTRGMVIAQQMFVRGLQGTYNAFSTNNNISIPHGDVMVFSLCCAQIMYAFLLRPDTIPQSYNAWIQTASRVPLQSVIIHRSLFRNGVFDPANLQTVMNRKTTTAANATKLFERLSLAATTGDYGGPFVPCDAVHPWMDSCVLAPVDRFASVFRWMFPIYGALHLVPAVMFKRKTFFEKPWEMLGRAAWGTVRSSAFLGTFVAIYQAFFCTNHNLATYLANHRSTLKLRQLIISRPMYWIGGLLSGLSLFVEAKRRRGELAMYVLPKGLESAWVMARGKGYAFGTGNFGESLLCAIGMGMVMVSFNHPEHLSGLVRRVLYQLVGPN</sequence>
<keyword evidence="4" id="KW-1185">Reference proteome</keyword>
<reference evidence="3 4" key="1">
    <citation type="submission" date="2015-04" db="EMBL/GenBank/DDBJ databases">
        <title>Complete genome sequence of Schizopora paradoxa KUC8140, a cosmopolitan wood degrader in East Asia.</title>
        <authorList>
            <consortium name="DOE Joint Genome Institute"/>
            <person name="Min B."/>
            <person name="Park H."/>
            <person name="Jang Y."/>
            <person name="Kim J.-J."/>
            <person name="Kim K.H."/>
            <person name="Pangilinan J."/>
            <person name="Lipzen A."/>
            <person name="Riley R."/>
            <person name="Grigoriev I.V."/>
            <person name="Spatafora J.W."/>
            <person name="Choi I.-G."/>
        </authorList>
    </citation>
    <scope>NUCLEOTIDE SEQUENCE [LARGE SCALE GENOMIC DNA]</scope>
    <source>
        <strain evidence="3 4">KUC8140</strain>
    </source>
</reference>
<keyword evidence="1" id="KW-0812">Transmembrane</keyword>